<gene>
    <name evidence="4" type="ORF">AKL17_2498</name>
</gene>
<name>A0A165SNY5_9RHOB</name>
<evidence type="ECO:0000313" key="4">
    <source>
        <dbReference type="EMBL" id="AMY69743.1"/>
    </source>
</evidence>
<dbReference type="RefSeq" id="WP_066813679.1">
    <property type="nucleotide sequence ID" value="NZ_CP012661.1"/>
</dbReference>
<proteinExistence type="predicted"/>
<feature type="domain" description="Outer membrane protein assembly factor BamE" evidence="3">
    <location>
        <begin position="35"/>
        <end position="110"/>
    </location>
</feature>
<dbReference type="Proteomes" id="UP000076128">
    <property type="component" value="Chromosome"/>
</dbReference>
<dbReference type="OrthoDB" id="7203955at2"/>
<dbReference type="AlphaFoldDB" id="A0A165SNY5"/>
<reference evidence="4 5" key="1">
    <citation type="submission" date="2015-09" db="EMBL/GenBank/DDBJ databases">
        <title>Complete genome sequence of Defluviimonas alba cai42t isolated from an oilfield in Xinjiang.</title>
        <authorList>
            <person name="Geng S."/>
            <person name="Pan X."/>
            <person name="Wu X."/>
        </authorList>
    </citation>
    <scope>NUCLEOTIDE SEQUENCE [LARGE SCALE GENOMIC DNA]</scope>
    <source>
        <strain evidence="5">cai42</strain>
    </source>
</reference>
<evidence type="ECO:0000256" key="2">
    <source>
        <dbReference type="ARBA" id="ARBA00023136"/>
    </source>
</evidence>
<dbReference type="PROSITE" id="PS51257">
    <property type="entry name" value="PROKAR_LIPOPROTEIN"/>
    <property type="match status" value="1"/>
</dbReference>
<organism evidence="4 5">
    <name type="scientific">Frigidibacter mobilis</name>
    <dbReference type="NCBI Taxonomy" id="1335048"/>
    <lineage>
        <taxon>Bacteria</taxon>
        <taxon>Pseudomonadati</taxon>
        <taxon>Pseudomonadota</taxon>
        <taxon>Alphaproteobacteria</taxon>
        <taxon>Rhodobacterales</taxon>
        <taxon>Paracoccaceae</taxon>
        <taxon>Frigidibacter</taxon>
    </lineage>
</organism>
<dbReference type="GO" id="GO:0019867">
    <property type="term" value="C:outer membrane"/>
    <property type="evidence" value="ECO:0007669"/>
    <property type="project" value="InterPro"/>
</dbReference>
<dbReference type="KEGG" id="daa:AKL17_2498"/>
<keyword evidence="2" id="KW-0472">Membrane</keyword>
<keyword evidence="1" id="KW-0732">Signal</keyword>
<evidence type="ECO:0000256" key="1">
    <source>
        <dbReference type="ARBA" id="ARBA00022729"/>
    </source>
</evidence>
<dbReference type="STRING" id="1335048.AKL17_2498"/>
<protein>
    <submittedName>
        <fullName evidence="4">SmpA/OmlA domain-containing protein</fullName>
    </submittedName>
</protein>
<dbReference type="PATRIC" id="fig|1335048.3.peg.2605"/>
<accession>A0A165SNY5</accession>
<dbReference type="Gene3D" id="3.30.1450.10">
    <property type="match status" value="1"/>
</dbReference>
<evidence type="ECO:0000313" key="5">
    <source>
        <dbReference type="Proteomes" id="UP000076128"/>
    </source>
</evidence>
<dbReference type="InterPro" id="IPR037873">
    <property type="entry name" value="BamE-like"/>
</dbReference>
<sequence length="155" mass="16949">MVGIGRIVGQIVRNLWLVLVIGGLAACQPIYRNHGYVPSDSDLAMLVVGQDTRETVSDFIGRPSSAGVLEDGGWYYVGSRWREVGWKKPEEISREVVAISFNKSGVVQNIERFGLQDGRVVTLSRRVTDSNIKGVTFLGQLLGNIGNVNAGQFLD</sequence>
<dbReference type="InterPro" id="IPR007450">
    <property type="entry name" value="BamE_dom"/>
</dbReference>
<evidence type="ECO:0000259" key="3">
    <source>
        <dbReference type="Pfam" id="PF04355"/>
    </source>
</evidence>
<keyword evidence="5" id="KW-1185">Reference proteome</keyword>
<dbReference type="Pfam" id="PF04355">
    <property type="entry name" value="BamE"/>
    <property type="match status" value="1"/>
</dbReference>
<dbReference type="EMBL" id="CP012661">
    <property type="protein sequence ID" value="AMY69743.1"/>
    <property type="molecule type" value="Genomic_DNA"/>
</dbReference>